<dbReference type="PANTHER" id="PTHR10682">
    <property type="entry name" value="POLY A POLYMERASE"/>
    <property type="match status" value="1"/>
</dbReference>
<comment type="cofactor">
    <cofactor evidence="1">
        <name>Mn(2+)</name>
        <dbReference type="ChEBI" id="CHEBI:29035"/>
    </cofactor>
</comment>
<dbReference type="GO" id="GO:0006397">
    <property type="term" value="P:mRNA processing"/>
    <property type="evidence" value="ECO:0007669"/>
    <property type="project" value="UniProtKB-KW"/>
</dbReference>
<comment type="function">
    <text evidence="13">Polymerase that creates the 3'-poly(A) tail of mRNA's.</text>
</comment>
<keyword evidence="12 13" id="KW-0539">Nucleus</keyword>
<dbReference type="SUPFAM" id="SSF81301">
    <property type="entry name" value="Nucleotidyltransferase"/>
    <property type="match status" value="1"/>
</dbReference>
<dbReference type="GO" id="GO:0005524">
    <property type="term" value="F:ATP binding"/>
    <property type="evidence" value="ECO:0007669"/>
    <property type="project" value="UniProtKB-UniRule"/>
</dbReference>
<dbReference type="PIRSF" id="PIRSF018425">
    <property type="entry name" value="PolyA_polymerase"/>
    <property type="match status" value="1"/>
</dbReference>
<dbReference type="Gene3D" id="3.30.70.590">
    <property type="entry name" value="Poly(A) polymerase predicted RNA binding domain"/>
    <property type="match status" value="1"/>
</dbReference>
<feature type="binding site" evidence="14">
    <location>
        <begin position="87"/>
        <end position="89"/>
    </location>
    <ligand>
        <name>ATP</name>
        <dbReference type="ChEBI" id="CHEBI:30616"/>
    </ligand>
</feature>
<sequence>MATTKHLGVTPIVSDALPTPHEVALEKALVEELHAQKCFESAQESRLREVVLGKVDKLVKEFVYRASIARGLPESAAREMGGKIFTFGSYRLGVHGPGSDIDTLCVVPKHVQREDFFNIFEQMLRQREDVTEVAPVPEAFVPVITANFMGVCIDFLFARLALSRIDDSLDLANDALLKNLDERDIRSIGGSRVTDEILRLVPNVETFHTTLRAIKLWAQRRAIYSNVLGFLGGVAWAMLVARICQLYPNGNAGVIIERFFLIMFQWNWPQPVMLKHHIYEGELMLKVWNPRLYPSDRAHRMPIITPAYPGMCATHNVSASTQAVMTLEFKRGIQIMRDMSASMTAAADPSSKSSSTTPPTTWSTLFEPRRFFEEYKYYLQIVASSGSADLQLKWAGTVESRIRHLVLSTEAQPGVKIAHPYTKSFDLTSECHTDDEVRRVATGDVPPEVAARARTQEGEGVLPEKNEVDKLREKEAQEEEVRKKGWRTIWTTTFYIGLALHDGSDEKNSQAPPKRLDLVGPIQDFKGRCAEWGSYDESDMGVIVRHVKRSQLPDSVFPDGKRPAPAPKKAANGKKRKRVDGDAVANGGPVEDSKKTRLDASADSTATATATAAAAAAKQAQEAPLTALPTHAPSGSAQARQEAAAAALATGNAQVSATRPVV</sequence>
<evidence type="ECO:0000256" key="2">
    <source>
        <dbReference type="ARBA" id="ARBA00004123"/>
    </source>
</evidence>
<dbReference type="CDD" id="cd05402">
    <property type="entry name" value="NT_PAP_TUTase"/>
    <property type="match status" value="1"/>
</dbReference>
<comment type="similarity">
    <text evidence="3 13">Belongs to the poly(A) polymerase family.</text>
</comment>
<feature type="binding site" evidence="14">
    <location>
        <begin position="100"/>
        <end position="102"/>
    </location>
    <ligand>
        <name>ATP</name>
        <dbReference type="ChEBI" id="CHEBI:30616"/>
    </ligand>
</feature>
<dbReference type="Pfam" id="PF20750">
    <property type="entry name" value="PAP_NTPase"/>
    <property type="match status" value="1"/>
</dbReference>
<dbReference type="EC" id="2.7.7.19" evidence="13"/>
<dbReference type="Gene3D" id="1.10.1410.10">
    <property type="match status" value="1"/>
</dbReference>
<dbReference type="InterPro" id="IPR048840">
    <property type="entry name" value="PolA_pol_NTPase"/>
</dbReference>
<dbReference type="Pfam" id="PF04928">
    <property type="entry name" value="PAP_central"/>
    <property type="match status" value="1"/>
</dbReference>
<keyword evidence="7 13" id="KW-0547">Nucleotide-binding</keyword>
<dbReference type="SUPFAM" id="SSF55003">
    <property type="entry name" value="PAP/Archaeal CCA-adding enzyme, C-terminal domain"/>
    <property type="match status" value="1"/>
</dbReference>
<feature type="compositionally biased region" description="Low complexity" evidence="16">
    <location>
        <begin position="601"/>
        <end position="617"/>
    </location>
</feature>
<organism evidence="21 22">
    <name type="scientific">Tilletia horrida</name>
    <dbReference type="NCBI Taxonomy" id="155126"/>
    <lineage>
        <taxon>Eukaryota</taxon>
        <taxon>Fungi</taxon>
        <taxon>Dikarya</taxon>
        <taxon>Basidiomycota</taxon>
        <taxon>Ustilaginomycotina</taxon>
        <taxon>Exobasidiomycetes</taxon>
        <taxon>Tilletiales</taxon>
        <taxon>Tilletiaceae</taxon>
        <taxon>Tilletia</taxon>
    </lineage>
</organism>
<dbReference type="GO" id="GO:0046872">
    <property type="term" value="F:metal ion binding"/>
    <property type="evidence" value="ECO:0007669"/>
    <property type="project" value="UniProtKB-KW"/>
</dbReference>
<dbReference type="InterPro" id="IPR043519">
    <property type="entry name" value="NT_sf"/>
</dbReference>
<keyword evidence="22" id="KW-1185">Reference proteome</keyword>
<feature type="domain" description="Poly(A) polymerase central" evidence="19">
    <location>
        <begin position="206"/>
        <end position="341"/>
    </location>
</feature>
<evidence type="ECO:0000256" key="13">
    <source>
        <dbReference type="PIRNR" id="PIRNR018425"/>
    </source>
</evidence>
<feature type="transmembrane region" description="Helical" evidence="17">
    <location>
        <begin position="222"/>
        <end position="241"/>
    </location>
</feature>
<evidence type="ECO:0000256" key="1">
    <source>
        <dbReference type="ARBA" id="ARBA00001936"/>
    </source>
</evidence>
<feature type="binding site" evidence="14">
    <location>
        <position position="215"/>
    </location>
    <ligand>
        <name>ATP</name>
        <dbReference type="ChEBI" id="CHEBI:30616"/>
    </ligand>
</feature>
<accession>A0AAN6G6X4</accession>
<feature type="binding site" evidence="14">
    <location>
        <position position="224"/>
    </location>
    <ligand>
        <name>ATP</name>
        <dbReference type="ChEBI" id="CHEBI:30616"/>
    </ligand>
</feature>
<dbReference type="GO" id="GO:0031123">
    <property type="term" value="P:RNA 3'-end processing"/>
    <property type="evidence" value="ECO:0007669"/>
    <property type="project" value="InterPro"/>
</dbReference>
<feature type="binding site" evidence="15">
    <location>
        <position position="102"/>
    </location>
    <ligand>
        <name>Mg(2+)</name>
        <dbReference type="ChEBI" id="CHEBI:18420"/>
        <label>1</label>
        <note>catalytic</note>
    </ligand>
</feature>
<feature type="region of interest" description="Disordered" evidence="16">
    <location>
        <begin position="553"/>
        <end position="662"/>
    </location>
</feature>
<comment type="subcellular location">
    <subcellularLocation>
        <location evidence="2 13">Nucleus</location>
    </subcellularLocation>
</comment>
<dbReference type="FunFam" id="3.30.460.10:FF:000002">
    <property type="entry name" value="Poly(A) polymerase alpha, putative"/>
    <property type="match status" value="1"/>
</dbReference>
<evidence type="ECO:0000256" key="5">
    <source>
        <dbReference type="ARBA" id="ARBA00022679"/>
    </source>
</evidence>
<dbReference type="GO" id="GO:0003723">
    <property type="term" value="F:RNA binding"/>
    <property type="evidence" value="ECO:0007669"/>
    <property type="project" value="UniProtKB-UniRule"/>
</dbReference>
<keyword evidence="17" id="KW-0812">Transmembrane</keyword>
<keyword evidence="17" id="KW-1133">Transmembrane helix</keyword>
<keyword evidence="5 13" id="KW-0808">Transferase</keyword>
<evidence type="ECO:0000256" key="15">
    <source>
        <dbReference type="PIRSR" id="PIRSR018425-2"/>
    </source>
</evidence>
<keyword evidence="21" id="KW-0548">Nucleotidyltransferase</keyword>
<dbReference type="GO" id="GO:1990817">
    <property type="term" value="F:poly(A) RNA polymerase activity"/>
    <property type="evidence" value="ECO:0007669"/>
    <property type="project" value="UniProtKB-UniRule"/>
</dbReference>
<evidence type="ECO:0000256" key="4">
    <source>
        <dbReference type="ARBA" id="ARBA00022664"/>
    </source>
</evidence>
<protein>
    <recommendedName>
        <fullName evidence="13">Poly(A) polymerase</fullName>
        <ecNumber evidence="13">2.7.7.19</ecNumber>
    </recommendedName>
</protein>
<comment type="cofactor">
    <cofactor evidence="15">
        <name>Mg(2+)</name>
        <dbReference type="ChEBI" id="CHEBI:18420"/>
    </cofactor>
    <text evidence="15">Binds 2 magnesium ions. Also active with manganese.</text>
</comment>
<evidence type="ECO:0000256" key="10">
    <source>
        <dbReference type="ARBA" id="ARBA00022884"/>
    </source>
</evidence>
<evidence type="ECO:0000256" key="8">
    <source>
        <dbReference type="ARBA" id="ARBA00022840"/>
    </source>
</evidence>
<dbReference type="InterPro" id="IPR007010">
    <property type="entry name" value="PolA_pol_RNA-bd_dom"/>
</dbReference>
<evidence type="ECO:0000256" key="9">
    <source>
        <dbReference type="ARBA" id="ARBA00022842"/>
    </source>
</evidence>
<dbReference type="Proteomes" id="UP001176521">
    <property type="component" value="Unassembled WGS sequence"/>
</dbReference>
<keyword evidence="4 13" id="KW-0507">mRNA processing</keyword>
<feature type="compositionally biased region" description="Low complexity" evidence="16">
    <location>
        <begin position="637"/>
        <end position="654"/>
    </location>
</feature>
<dbReference type="InterPro" id="IPR011068">
    <property type="entry name" value="NuclTrfase_I-like_C"/>
</dbReference>
<feature type="compositionally biased region" description="Basic and acidic residues" evidence="16">
    <location>
        <begin position="591"/>
        <end position="600"/>
    </location>
</feature>
<evidence type="ECO:0000256" key="16">
    <source>
        <dbReference type="SAM" id="MobiDB-lite"/>
    </source>
</evidence>
<keyword evidence="11" id="KW-0464">Manganese</keyword>
<evidence type="ECO:0000259" key="18">
    <source>
        <dbReference type="Pfam" id="PF04926"/>
    </source>
</evidence>
<evidence type="ECO:0000256" key="3">
    <source>
        <dbReference type="ARBA" id="ARBA00010912"/>
    </source>
</evidence>
<dbReference type="InterPro" id="IPR007012">
    <property type="entry name" value="PolA_pol_cen_dom"/>
</dbReference>
<keyword evidence="17" id="KW-0472">Membrane</keyword>
<keyword evidence="10" id="KW-0694">RNA-binding</keyword>
<reference evidence="21" key="1">
    <citation type="journal article" date="2023" name="PhytoFront">
        <title>Draft Genome Resources of Seven Strains of Tilletia horrida, Causal Agent of Kernel Smut of Rice.</title>
        <authorList>
            <person name="Khanal S."/>
            <person name="Antony Babu S."/>
            <person name="Zhou X.G."/>
        </authorList>
    </citation>
    <scope>NUCLEOTIDE SEQUENCE</scope>
    <source>
        <strain evidence="21">TX3</strain>
    </source>
</reference>
<keyword evidence="6 15" id="KW-0479">Metal-binding</keyword>
<evidence type="ECO:0000313" key="22">
    <source>
        <dbReference type="Proteomes" id="UP001176521"/>
    </source>
</evidence>
<dbReference type="InterPro" id="IPR014492">
    <property type="entry name" value="PolyA_polymerase"/>
</dbReference>
<evidence type="ECO:0000256" key="6">
    <source>
        <dbReference type="ARBA" id="ARBA00022723"/>
    </source>
</evidence>
<feature type="binding site" evidence="15">
    <location>
        <position position="154"/>
    </location>
    <ligand>
        <name>Mg(2+)</name>
        <dbReference type="ChEBI" id="CHEBI:18420"/>
        <label>2</label>
        <note>catalytic</note>
    </ligand>
</feature>
<feature type="domain" description="Poly(A) polymerase nucleotidyltransferase" evidence="20">
    <location>
        <begin position="8"/>
        <end position="201"/>
    </location>
</feature>
<dbReference type="FunFam" id="1.10.1410.10:FF:000001">
    <property type="entry name" value="Putative poly(A) polymerase gamma"/>
    <property type="match status" value="1"/>
</dbReference>
<proteinExistence type="inferred from homology"/>
<feature type="binding site" evidence="15">
    <location>
        <position position="100"/>
    </location>
    <ligand>
        <name>Mg(2+)</name>
        <dbReference type="ChEBI" id="CHEBI:18420"/>
        <label>2</label>
        <note>catalytic</note>
    </ligand>
</feature>
<dbReference type="GO" id="GO:0005634">
    <property type="term" value="C:nucleus"/>
    <property type="evidence" value="ECO:0007669"/>
    <property type="project" value="UniProtKB-SubCell"/>
</dbReference>
<evidence type="ECO:0000313" key="21">
    <source>
        <dbReference type="EMBL" id="KAK0524963.1"/>
    </source>
</evidence>
<dbReference type="SUPFAM" id="SSF81631">
    <property type="entry name" value="PAP/OAS1 substrate-binding domain"/>
    <property type="match status" value="1"/>
</dbReference>
<dbReference type="PANTHER" id="PTHR10682:SF10">
    <property type="entry name" value="POLYNUCLEOTIDE ADENYLYLTRANSFERASE"/>
    <property type="match status" value="1"/>
</dbReference>
<dbReference type="EMBL" id="JAPDMQ010000424">
    <property type="protein sequence ID" value="KAK0524963.1"/>
    <property type="molecule type" value="Genomic_DNA"/>
</dbReference>
<dbReference type="FunFam" id="3.30.70.590:FF:000003">
    <property type="entry name" value="Poly(A) polymerase"/>
    <property type="match status" value="1"/>
</dbReference>
<keyword evidence="9 15" id="KW-0460">Magnesium</keyword>
<evidence type="ECO:0000256" key="7">
    <source>
        <dbReference type="ARBA" id="ARBA00022741"/>
    </source>
</evidence>
<evidence type="ECO:0000256" key="11">
    <source>
        <dbReference type="ARBA" id="ARBA00023211"/>
    </source>
</evidence>
<feature type="binding site" evidence="15">
    <location>
        <position position="100"/>
    </location>
    <ligand>
        <name>Mg(2+)</name>
        <dbReference type="ChEBI" id="CHEBI:18420"/>
        <label>1</label>
        <note>catalytic</note>
    </ligand>
</feature>
<comment type="caution">
    <text evidence="21">The sequence shown here is derived from an EMBL/GenBank/DDBJ whole genome shotgun (WGS) entry which is preliminary data.</text>
</comment>
<feature type="binding site" evidence="14">
    <location>
        <begin position="233"/>
        <end position="234"/>
    </location>
    <ligand>
        <name>ATP</name>
        <dbReference type="ChEBI" id="CHEBI:30616"/>
    </ligand>
</feature>
<keyword evidence="8 13" id="KW-0067">ATP-binding</keyword>
<comment type="catalytic activity">
    <reaction evidence="13">
        <text>RNA(n) + ATP = RNA(n)-3'-adenine ribonucleotide + diphosphate</text>
        <dbReference type="Rhea" id="RHEA:11332"/>
        <dbReference type="Rhea" id="RHEA-COMP:14527"/>
        <dbReference type="Rhea" id="RHEA-COMP:17347"/>
        <dbReference type="ChEBI" id="CHEBI:30616"/>
        <dbReference type="ChEBI" id="CHEBI:33019"/>
        <dbReference type="ChEBI" id="CHEBI:140395"/>
        <dbReference type="ChEBI" id="CHEBI:173115"/>
        <dbReference type="EC" id="2.7.7.19"/>
    </reaction>
</comment>
<feature type="domain" description="Poly(A) polymerase RNA-binding" evidence="18">
    <location>
        <begin position="371"/>
        <end position="562"/>
    </location>
</feature>
<evidence type="ECO:0000259" key="19">
    <source>
        <dbReference type="Pfam" id="PF04928"/>
    </source>
</evidence>
<feature type="binding site" evidence="14">
    <location>
        <position position="154"/>
    </location>
    <ligand>
        <name>ATP</name>
        <dbReference type="ChEBI" id="CHEBI:30616"/>
    </ligand>
</feature>
<feature type="binding site" evidence="15">
    <location>
        <position position="102"/>
    </location>
    <ligand>
        <name>Mg(2+)</name>
        <dbReference type="ChEBI" id="CHEBI:18420"/>
        <label>2</label>
        <note>catalytic</note>
    </ligand>
</feature>
<name>A0AAN6G6X4_9BASI</name>
<evidence type="ECO:0000256" key="14">
    <source>
        <dbReference type="PIRSR" id="PIRSR018425-1"/>
    </source>
</evidence>
<dbReference type="Pfam" id="PF04926">
    <property type="entry name" value="PAP_RNA-bind"/>
    <property type="match status" value="1"/>
</dbReference>
<evidence type="ECO:0000256" key="12">
    <source>
        <dbReference type="ARBA" id="ARBA00023242"/>
    </source>
</evidence>
<evidence type="ECO:0000256" key="17">
    <source>
        <dbReference type="SAM" id="Phobius"/>
    </source>
</evidence>
<dbReference type="AlphaFoldDB" id="A0AAN6G6X4"/>
<gene>
    <name evidence="21" type="primary">PAP1</name>
    <name evidence="21" type="ORF">OC842_005666</name>
</gene>
<dbReference type="Gene3D" id="3.30.460.10">
    <property type="entry name" value="Beta Polymerase, domain 2"/>
    <property type="match status" value="1"/>
</dbReference>
<evidence type="ECO:0000259" key="20">
    <source>
        <dbReference type="Pfam" id="PF20750"/>
    </source>
</evidence>